<dbReference type="SMART" id="SM00184">
    <property type="entry name" value="RING"/>
    <property type="match status" value="1"/>
</dbReference>
<dbReference type="EMBL" id="CAJNOJ010000279">
    <property type="protein sequence ID" value="CAF1365018.1"/>
    <property type="molecule type" value="Genomic_DNA"/>
</dbReference>
<dbReference type="AlphaFoldDB" id="A0A815R6I5"/>
<dbReference type="Pfam" id="PF13920">
    <property type="entry name" value="zf-C3HC4_3"/>
    <property type="match status" value="1"/>
</dbReference>
<evidence type="ECO:0000313" key="9">
    <source>
        <dbReference type="Proteomes" id="UP000663828"/>
    </source>
</evidence>
<dbReference type="EMBL" id="CAJNOR010004077">
    <property type="protein sequence ID" value="CAF1473268.1"/>
    <property type="molecule type" value="Genomic_DNA"/>
</dbReference>
<proteinExistence type="predicted"/>
<dbReference type="Proteomes" id="UP000663852">
    <property type="component" value="Unassembled WGS sequence"/>
</dbReference>
<keyword evidence="2 4" id="KW-0863">Zinc-finger</keyword>
<dbReference type="Gene3D" id="3.40.50.300">
    <property type="entry name" value="P-loop containing nucleotide triphosphate hydrolases"/>
    <property type="match status" value="1"/>
</dbReference>
<evidence type="ECO:0000259" key="6">
    <source>
        <dbReference type="PROSITE" id="PS50089"/>
    </source>
</evidence>
<keyword evidence="1" id="KW-0479">Metal-binding</keyword>
<evidence type="ECO:0000313" key="7">
    <source>
        <dbReference type="EMBL" id="CAF1365018.1"/>
    </source>
</evidence>
<evidence type="ECO:0000256" key="4">
    <source>
        <dbReference type="PROSITE-ProRule" id="PRU00175"/>
    </source>
</evidence>
<dbReference type="InterPro" id="IPR047126">
    <property type="entry name" value="RNF141-like"/>
</dbReference>
<dbReference type="GO" id="GO:0008270">
    <property type="term" value="F:zinc ion binding"/>
    <property type="evidence" value="ECO:0007669"/>
    <property type="project" value="UniProtKB-KW"/>
</dbReference>
<keyword evidence="3" id="KW-0862">Zinc</keyword>
<dbReference type="InterPro" id="IPR013083">
    <property type="entry name" value="Znf_RING/FYVE/PHD"/>
</dbReference>
<reference evidence="8" key="1">
    <citation type="submission" date="2021-02" db="EMBL/GenBank/DDBJ databases">
        <authorList>
            <person name="Nowell W R."/>
        </authorList>
    </citation>
    <scope>NUCLEOTIDE SEQUENCE</scope>
</reference>
<gene>
    <name evidence="7" type="ORF">EDS130_LOCUS34044</name>
    <name evidence="8" type="ORF">XAT740_LOCUS38109</name>
</gene>
<dbReference type="Proteomes" id="UP000663828">
    <property type="component" value="Unassembled WGS sequence"/>
</dbReference>
<dbReference type="PANTHER" id="PTHR12109">
    <property type="entry name" value="RING FINGER PROTEIN 141-RELATED"/>
    <property type="match status" value="1"/>
</dbReference>
<evidence type="ECO:0000256" key="3">
    <source>
        <dbReference type="ARBA" id="ARBA00022833"/>
    </source>
</evidence>
<dbReference type="PROSITE" id="PS50089">
    <property type="entry name" value="ZF_RING_2"/>
    <property type="match status" value="1"/>
</dbReference>
<evidence type="ECO:0000313" key="8">
    <source>
        <dbReference type="EMBL" id="CAF1473268.1"/>
    </source>
</evidence>
<dbReference type="SUPFAM" id="SSF57850">
    <property type="entry name" value="RING/U-box"/>
    <property type="match status" value="1"/>
</dbReference>
<feature type="domain" description="RING-type" evidence="6">
    <location>
        <begin position="677"/>
        <end position="716"/>
    </location>
</feature>
<evidence type="ECO:0000256" key="1">
    <source>
        <dbReference type="ARBA" id="ARBA00022723"/>
    </source>
</evidence>
<dbReference type="OrthoDB" id="66726at2759"/>
<accession>A0A815R6I5</accession>
<evidence type="ECO:0000256" key="5">
    <source>
        <dbReference type="SAM" id="MobiDB-lite"/>
    </source>
</evidence>
<protein>
    <recommendedName>
        <fullName evidence="6">RING-type domain-containing protein</fullName>
    </recommendedName>
</protein>
<sequence>MATTLPEPSAPPSPTESDYTVPDIDAETQARAYAEQKNEIVALNETDGKWKLDVGDAFHTQWQQIKDELTNGGSENDENISTDDDNVSLDESIQFQEDKVFVISLLGNTSSGKSFVARHLFSDSSNENAIDGPVSVDEGEKKGATTANVNCYVSQCVTNNRTKTLVLDYEGEKGSAFPLFLYARRGFEHFTGSAEKAKQRRQAVTDYFPKLAYILSDVVMLLGSDDFASTDYLTRCREFALKANDGVSQMPHRPLLIIIQNKSSFAQSVSSEIVTEKFFAIHGQEAQTLKLYFSDIKCFCLPHTEQLQRTKGGILDGRQIFDTQLADLKALFTSVRDLNFQRMLTHAQWLYLLKRVLEIVQRGHSVSLHTLLNEIVGRDDNETIQMTVCGFLFRYNQRPIHSPQWFADCSQFAIRILAHCLAAKAYGQRELMSERIIHEQCENALALLDNRLDEFRPCEAVYTGKGRSSKNKDSKFVIYCYQHKGAHEDIHRTCQSVYGLSNWKDFLGWPSTDVWPGSFVSSTDVIETNDNRSEDTINDLSRMVRERMLAFRQNPKTIIWMFTDLFRDCQENNLSEVFRHVCFCAPKSAAILSPLSSQEQSILAAERRFLVRKRILQQQLRMMNRFLLQGRFGFGKCAICWHELNDAWTLTPAVASALSTTSSSPPPPQVSRVQTECAICFREERDFLFVPCGHRGFCERCADTLLSQNDKCPICRTLIADKQRVHDV</sequence>
<dbReference type="Gene3D" id="3.30.40.10">
    <property type="entry name" value="Zinc/RING finger domain, C3HC4 (zinc finger)"/>
    <property type="match status" value="1"/>
</dbReference>
<comment type="caution">
    <text evidence="8">The sequence shown here is derived from an EMBL/GenBank/DDBJ whole genome shotgun (WGS) entry which is preliminary data.</text>
</comment>
<dbReference type="InterPro" id="IPR001841">
    <property type="entry name" value="Znf_RING"/>
</dbReference>
<dbReference type="InterPro" id="IPR027417">
    <property type="entry name" value="P-loop_NTPase"/>
</dbReference>
<keyword evidence="9" id="KW-1185">Reference proteome</keyword>
<dbReference type="PANTHER" id="PTHR12109:SF5">
    <property type="entry name" value="RING-TYPE DOMAIN-CONTAINING PROTEIN"/>
    <property type="match status" value="1"/>
</dbReference>
<dbReference type="FunFam" id="1.10.1170.10:FF:000002">
    <property type="entry name" value="Baculoviral IAP repeat containing 7"/>
    <property type="match status" value="1"/>
</dbReference>
<organism evidence="8 9">
    <name type="scientific">Adineta ricciae</name>
    <name type="common">Rotifer</name>
    <dbReference type="NCBI Taxonomy" id="249248"/>
    <lineage>
        <taxon>Eukaryota</taxon>
        <taxon>Metazoa</taxon>
        <taxon>Spiralia</taxon>
        <taxon>Gnathifera</taxon>
        <taxon>Rotifera</taxon>
        <taxon>Eurotatoria</taxon>
        <taxon>Bdelloidea</taxon>
        <taxon>Adinetida</taxon>
        <taxon>Adinetidae</taxon>
        <taxon>Adineta</taxon>
    </lineage>
</organism>
<feature type="region of interest" description="Disordered" evidence="5">
    <location>
        <begin position="1"/>
        <end position="22"/>
    </location>
</feature>
<name>A0A815R6I5_ADIRI</name>
<evidence type="ECO:0000256" key="2">
    <source>
        <dbReference type="ARBA" id="ARBA00022771"/>
    </source>
</evidence>